<feature type="DNA-binding region" description="Homeobox" evidence="6">
    <location>
        <begin position="182"/>
        <end position="241"/>
    </location>
</feature>
<comment type="similarity">
    <text evidence="2">Belongs to the engrailed homeobox family.</text>
</comment>
<evidence type="ECO:0000256" key="5">
    <source>
        <dbReference type="ARBA" id="ARBA00023242"/>
    </source>
</evidence>
<name>A0A166YT21_METRR</name>
<dbReference type="PROSITE" id="PS00027">
    <property type="entry name" value="HOMEOBOX_1"/>
    <property type="match status" value="1"/>
</dbReference>
<dbReference type="PANTHER" id="PTHR24341:SF6">
    <property type="entry name" value="HOMEOBOX PROTEIN INVECTED"/>
    <property type="match status" value="1"/>
</dbReference>
<feature type="region of interest" description="Disordered" evidence="8">
    <location>
        <begin position="384"/>
        <end position="476"/>
    </location>
</feature>
<keyword evidence="4 6" id="KW-0371">Homeobox</keyword>
<protein>
    <submittedName>
        <fullName evidence="10">Homeodomain-like protein</fullName>
    </submittedName>
</protein>
<feature type="compositionally biased region" description="Polar residues" evidence="8">
    <location>
        <begin position="502"/>
        <end position="511"/>
    </location>
</feature>
<feature type="compositionally biased region" description="Basic and acidic residues" evidence="8">
    <location>
        <begin position="238"/>
        <end position="259"/>
    </location>
</feature>
<dbReference type="SUPFAM" id="SSF46689">
    <property type="entry name" value="Homeodomain-like"/>
    <property type="match status" value="1"/>
</dbReference>
<dbReference type="InterPro" id="IPR001356">
    <property type="entry name" value="HD"/>
</dbReference>
<accession>A0A166YT21</accession>
<dbReference type="AlphaFoldDB" id="A0A166YT21"/>
<dbReference type="GO" id="GO:0016586">
    <property type="term" value="C:RSC-type complex"/>
    <property type="evidence" value="ECO:0007669"/>
    <property type="project" value="TreeGrafter"/>
</dbReference>
<dbReference type="PANTHER" id="PTHR24341">
    <property type="entry name" value="HOMEOBOX PROTEIN ENGRAILED"/>
    <property type="match status" value="1"/>
</dbReference>
<evidence type="ECO:0000313" key="11">
    <source>
        <dbReference type="Proteomes" id="UP000243498"/>
    </source>
</evidence>
<dbReference type="GO" id="GO:0000981">
    <property type="term" value="F:DNA-binding transcription factor activity, RNA polymerase II-specific"/>
    <property type="evidence" value="ECO:0007669"/>
    <property type="project" value="InterPro"/>
</dbReference>
<dbReference type="CDD" id="cd00086">
    <property type="entry name" value="homeodomain"/>
    <property type="match status" value="1"/>
</dbReference>
<dbReference type="OrthoDB" id="6159439at2759"/>
<gene>
    <name evidence="10" type="ORF">NOR_07244</name>
</gene>
<dbReference type="InterPro" id="IPR009057">
    <property type="entry name" value="Homeodomain-like_sf"/>
</dbReference>
<evidence type="ECO:0000256" key="7">
    <source>
        <dbReference type="RuleBase" id="RU000682"/>
    </source>
</evidence>
<feature type="compositionally biased region" description="Polar residues" evidence="8">
    <location>
        <begin position="450"/>
        <end position="465"/>
    </location>
</feature>
<evidence type="ECO:0000256" key="4">
    <source>
        <dbReference type="ARBA" id="ARBA00023155"/>
    </source>
</evidence>
<dbReference type="GO" id="GO:0003677">
    <property type="term" value="F:DNA binding"/>
    <property type="evidence" value="ECO:0007669"/>
    <property type="project" value="UniProtKB-UniRule"/>
</dbReference>
<evidence type="ECO:0000256" key="2">
    <source>
        <dbReference type="ARBA" id="ARBA00010896"/>
    </source>
</evidence>
<dbReference type="EMBL" id="AZHC01000031">
    <property type="protein sequence ID" value="OAA37228.1"/>
    <property type="molecule type" value="Genomic_DNA"/>
</dbReference>
<feature type="compositionally biased region" description="Polar residues" evidence="8">
    <location>
        <begin position="284"/>
        <end position="308"/>
    </location>
</feature>
<feature type="region of interest" description="Disordered" evidence="8">
    <location>
        <begin position="492"/>
        <end position="511"/>
    </location>
</feature>
<evidence type="ECO:0000256" key="3">
    <source>
        <dbReference type="ARBA" id="ARBA00023125"/>
    </source>
</evidence>
<feature type="domain" description="Homeobox" evidence="9">
    <location>
        <begin position="180"/>
        <end position="240"/>
    </location>
</feature>
<comment type="caution">
    <text evidence="10">The sequence shown here is derived from an EMBL/GenBank/DDBJ whole genome shotgun (WGS) entry which is preliminary data.</text>
</comment>
<dbReference type="Gene3D" id="1.10.10.60">
    <property type="entry name" value="Homeodomain-like"/>
    <property type="match status" value="1"/>
</dbReference>
<sequence>MCSGHAATSSRLLALSRSRRVSGLHVAHPRSRGPRFAFNSAFALPSATPATVAHQTHAISPAHDAHDAQGLGQYNAGQHPEKCVRACVRVRVRVCVRLRVIVRNTSRTLCRYPSVWSLHDTGSHRMGPFSQQQWPSWAYSNVADPFPTYAQFSNYPAYLHDSLDAYQPHHSRLVQHQQISRATESKPRLSKEEVEILEAEFQKNHKPSSTTKKALAESMRVDNARINNWFQNRRAREKKENNIREYEAKQRLEKERSEASDCPPPEDSRQRDLVASSAPFPQPRLNTKTESEAAQSPSDNSPADSSGEMNEPSQSDESDLLSPLPLPIKQNVGIARSANLLMVKTEQEDDDHCALSDQMDDYFAMQEGAMLAVNSRVAGQSLFTTLGGPHDADRHKRETDSSPLTDASEPKSPESVDIASRRNRRPAPLSITSGRSQSYTARASDLSRWGDQTTCMRRISSSTGSGRVKKSAATPRSPFFDRSADIFLQQQRRHSPNAVGRQGSTAPPTPDTPVTFQQQGSMDALMPLYSLEGKYTPPDLVLSDPTLRTPPTTPGFADSLFHLGAGYEIGISEESIIAPGIDRANRAAEMAGNSAAFANYMLNSSSQGSAQQLAPMFPTQMGQSYLGFMSAGSNPEYNWSDLARLTSSTSSSSQQRYMALNHIQN</sequence>
<feature type="region of interest" description="Disordered" evidence="8">
    <location>
        <begin position="238"/>
        <end position="325"/>
    </location>
</feature>
<dbReference type="InterPro" id="IPR017970">
    <property type="entry name" value="Homeobox_CS"/>
</dbReference>
<proteinExistence type="inferred from homology"/>
<evidence type="ECO:0000256" key="8">
    <source>
        <dbReference type="SAM" id="MobiDB-lite"/>
    </source>
</evidence>
<keyword evidence="11" id="KW-1185">Reference proteome</keyword>
<dbReference type="STRING" id="1081105.A0A166YT21"/>
<evidence type="ECO:0000313" key="10">
    <source>
        <dbReference type="EMBL" id="OAA37228.1"/>
    </source>
</evidence>
<evidence type="ECO:0000256" key="6">
    <source>
        <dbReference type="PROSITE-ProRule" id="PRU00108"/>
    </source>
</evidence>
<evidence type="ECO:0000256" key="1">
    <source>
        <dbReference type="ARBA" id="ARBA00004123"/>
    </source>
</evidence>
<evidence type="ECO:0000259" key="9">
    <source>
        <dbReference type="PROSITE" id="PS50071"/>
    </source>
</evidence>
<dbReference type="Proteomes" id="UP000243498">
    <property type="component" value="Unassembled WGS sequence"/>
</dbReference>
<dbReference type="OMA" id="HARINNW"/>
<reference evidence="10 11" key="1">
    <citation type="journal article" date="2016" name="Genome Biol. Evol.">
        <title>Divergent and convergent evolution of fungal pathogenicity.</title>
        <authorList>
            <person name="Shang Y."/>
            <person name="Xiao G."/>
            <person name="Zheng P."/>
            <person name="Cen K."/>
            <person name="Zhan S."/>
            <person name="Wang C."/>
        </authorList>
    </citation>
    <scope>NUCLEOTIDE SEQUENCE [LARGE SCALE GENOMIC DNA]</scope>
    <source>
        <strain evidence="10 11">RCEF 4871</strain>
    </source>
</reference>
<keyword evidence="5 6" id="KW-0539">Nucleus</keyword>
<dbReference type="Pfam" id="PF00046">
    <property type="entry name" value="Homeodomain"/>
    <property type="match status" value="1"/>
</dbReference>
<feature type="compositionally biased region" description="Polar residues" evidence="8">
    <location>
        <begin position="430"/>
        <end position="441"/>
    </location>
</feature>
<dbReference type="PROSITE" id="PS50071">
    <property type="entry name" value="HOMEOBOX_2"/>
    <property type="match status" value="1"/>
</dbReference>
<dbReference type="InterPro" id="IPR050720">
    <property type="entry name" value="Engrailed_Homeobox_TFs"/>
</dbReference>
<organism evidence="10 11">
    <name type="scientific">Metarhizium rileyi (strain RCEF 4871)</name>
    <name type="common">Nomuraea rileyi</name>
    <dbReference type="NCBI Taxonomy" id="1649241"/>
    <lineage>
        <taxon>Eukaryota</taxon>
        <taxon>Fungi</taxon>
        <taxon>Dikarya</taxon>
        <taxon>Ascomycota</taxon>
        <taxon>Pezizomycotina</taxon>
        <taxon>Sordariomycetes</taxon>
        <taxon>Hypocreomycetidae</taxon>
        <taxon>Hypocreales</taxon>
        <taxon>Clavicipitaceae</taxon>
        <taxon>Metarhizium</taxon>
    </lineage>
</organism>
<dbReference type="SMART" id="SM00389">
    <property type="entry name" value="HOX"/>
    <property type="match status" value="1"/>
</dbReference>
<comment type="subcellular location">
    <subcellularLocation>
        <location evidence="1 6 7">Nucleus</location>
    </subcellularLocation>
</comment>
<feature type="compositionally biased region" description="Basic and acidic residues" evidence="8">
    <location>
        <begin position="390"/>
        <end position="400"/>
    </location>
</feature>
<keyword evidence="3 6" id="KW-0238">DNA-binding</keyword>